<evidence type="ECO:0000313" key="1">
    <source>
        <dbReference type="EMBL" id="MFC4388957.1"/>
    </source>
</evidence>
<proteinExistence type="predicted"/>
<evidence type="ECO:0000313" key="2">
    <source>
        <dbReference type="Proteomes" id="UP001595880"/>
    </source>
</evidence>
<reference evidence="2" key="1">
    <citation type="journal article" date="2019" name="Int. J. Syst. Evol. Microbiol.">
        <title>The Global Catalogue of Microorganisms (GCM) 10K type strain sequencing project: providing services to taxonomists for standard genome sequencing and annotation.</title>
        <authorList>
            <consortium name="The Broad Institute Genomics Platform"/>
            <consortium name="The Broad Institute Genome Sequencing Center for Infectious Disease"/>
            <person name="Wu L."/>
            <person name="Ma J."/>
        </authorList>
    </citation>
    <scope>NUCLEOTIDE SEQUENCE [LARGE SCALE GENOMIC DNA]</scope>
    <source>
        <strain evidence="2">KACC 14058</strain>
    </source>
</reference>
<protein>
    <submittedName>
        <fullName evidence="1">Uncharacterized protein</fullName>
    </submittedName>
</protein>
<dbReference type="RefSeq" id="WP_390200352.1">
    <property type="nucleotide sequence ID" value="NZ_JBHSDV010000005.1"/>
</dbReference>
<gene>
    <name evidence="1" type="ORF">ACFOZ1_14235</name>
</gene>
<organism evidence="1 2">
    <name type="scientific">Gracilibacillus marinus</name>
    <dbReference type="NCBI Taxonomy" id="630535"/>
    <lineage>
        <taxon>Bacteria</taxon>
        <taxon>Bacillati</taxon>
        <taxon>Bacillota</taxon>
        <taxon>Bacilli</taxon>
        <taxon>Bacillales</taxon>
        <taxon>Bacillaceae</taxon>
        <taxon>Gracilibacillus</taxon>
    </lineage>
</organism>
<dbReference type="Proteomes" id="UP001595880">
    <property type="component" value="Unassembled WGS sequence"/>
</dbReference>
<sequence length="342" mass="40937">MGYDKFKNKVCNYYRADPYTKNKVESFKHTLDKIVTQELPKRDNERLFQIRDFTNTSELKLNLNYNNVMCYYSEKKNTLKVGVVCPNWGHESGGWRNISKDEFVSDQIDNLFRFISQYIYRSYQVNLIGAIALSADIPTDFRGNTLTYIYGDNVKQEINAFEKYISIEPSMLNTKTLGYLKLINALDPYVNKAVFYYVRFLRLYELDFTEEALTAADNMVDVIFQSIKKRLKKPTQNREEMSHYVYDEIKLYDSVARYNLDRLYLLRCRFTAHSSRSKWWDFYEIYEGEIEEIKISIRKLLIAYFKYENNNREVDATPMLWSSWFKEHCDIIYDAVWFHEVP</sequence>
<dbReference type="EMBL" id="JBHSDV010000005">
    <property type="protein sequence ID" value="MFC4388957.1"/>
    <property type="molecule type" value="Genomic_DNA"/>
</dbReference>
<accession>A0ABV8VWP7</accession>
<name>A0ABV8VWP7_9BACI</name>
<comment type="caution">
    <text evidence="1">The sequence shown here is derived from an EMBL/GenBank/DDBJ whole genome shotgun (WGS) entry which is preliminary data.</text>
</comment>
<keyword evidence="2" id="KW-1185">Reference proteome</keyword>